<evidence type="ECO:0000313" key="4">
    <source>
        <dbReference type="Proteomes" id="UP001634007"/>
    </source>
</evidence>
<reference evidence="3 4" key="1">
    <citation type="submission" date="2024-11" db="EMBL/GenBank/DDBJ databases">
        <title>Chromosome-level genome assembly of Eucalyptus globulus Labill. provides insights into its genome evolution.</title>
        <authorList>
            <person name="Li X."/>
        </authorList>
    </citation>
    <scope>NUCLEOTIDE SEQUENCE [LARGE SCALE GENOMIC DNA]</scope>
    <source>
        <strain evidence="3">CL2024</strain>
        <tissue evidence="3">Fresh tender leaves</tissue>
    </source>
</reference>
<dbReference type="PANTHER" id="PTHR11877:SF14">
    <property type="entry name" value="CHALCONE SYNTHASE"/>
    <property type="match status" value="1"/>
</dbReference>
<dbReference type="SUPFAM" id="SSF53901">
    <property type="entry name" value="Thiolase-like"/>
    <property type="match status" value="1"/>
</dbReference>
<dbReference type="AlphaFoldDB" id="A0ABD3KF09"/>
<evidence type="ECO:0000256" key="1">
    <source>
        <dbReference type="ARBA" id="ARBA00005531"/>
    </source>
</evidence>
<comment type="caution">
    <text evidence="3">The sequence shown here is derived from an EMBL/GenBank/DDBJ whole genome shotgun (WGS) entry which is preliminary data.</text>
</comment>
<protein>
    <recommendedName>
        <fullName evidence="2">Chalcone/stilbene synthase C-terminal domain-containing protein</fullName>
    </recommendedName>
</protein>
<dbReference type="InterPro" id="IPR016039">
    <property type="entry name" value="Thiolase-like"/>
</dbReference>
<dbReference type="InterPro" id="IPR012328">
    <property type="entry name" value="Chalcone/stilbene_synt_C"/>
</dbReference>
<dbReference type="Gene3D" id="3.40.47.10">
    <property type="match status" value="1"/>
</dbReference>
<dbReference type="Pfam" id="PF02797">
    <property type="entry name" value="Chal_sti_synt_C"/>
    <property type="match status" value="1"/>
</dbReference>
<sequence length="144" mass="16163">MTIPRSEDTIKGPLRAIGPKVHLSRSVAALVSDNMEKQLKEALRRLGIATDWNSLFWVVHPGGRVILDEIEMKLRLKPDKLGATRHVLSKFGNMSGSSIFFVLDEMRKRMAQEGKVTAADKEESEVLSLCSELDLRWTPLCFVA</sequence>
<feature type="domain" description="Chalcone/stilbene synthase C-terminal" evidence="2">
    <location>
        <begin position="3"/>
        <end position="126"/>
    </location>
</feature>
<evidence type="ECO:0000259" key="2">
    <source>
        <dbReference type="Pfam" id="PF02797"/>
    </source>
</evidence>
<proteinExistence type="inferred from homology"/>
<comment type="similarity">
    <text evidence="1">Belongs to the thiolase-like superfamily. Chalcone/stilbene synthases family.</text>
</comment>
<keyword evidence="4" id="KW-1185">Reference proteome</keyword>
<accession>A0ABD3KF09</accession>
<organism evidence="3 4">
    <name type="scientific">Eucalyptus globulus</name>
    <name type="common">Tasmanian blue gum</name>
    <dbReference type="NCBI Taxonomy" id="34317"/>
    <lineage>
        <taxon>Eukaryota</taxon>
        <taxon>Viridiplantae</taxon>
        <taxon>Streptophyta</taxon>
        <taxon>Embryophyta</taxon>
        <taxon>Tracheophyta</taxon>
        <taxon>Spermatophyta</taxon>
        <taxon>Magnoliopsida</taxon>
        <taxon>eudicotyledons</taxon>
        <taxon>Gunneridae</taxon>
        <taxon>Pentapetalae</taxon>
        <taxon>rosids</taxon>
        <taxon>malvids</taxon>
        <taxon>Myrtales</taxon>
        <taxon>Myrtaceae</taxon>
        <taxon>Myrtoideae</taxon>
        <taxon>Eucalypteae</taxon>
        <taxon>Eucalyptus</taxon>
    </lineage>
</organism>
<name>A0ABD3KF09_EUCGL</name>
<dbReference type="EMBL" id="JBJKBG010000006">
    <property type="protein sequence ID" value="KAL3737364.1"/>
    <property type="molecule type" value="Genomic_DNA"/>
</dbReference>
<dbReference type="Proteomes" id="UP001634007">
    <property type="component" value="Unassembled WGS sequence"/>
</dbReference>
<dbReference type="PANTHER" id="PTHR11877">
    <property type="entry name" value="HYDROXYMETHYLGLUTARYL-COA SYNTHASE"/>
    <property type="match status" value="1"/>
</dbReference>
<evidence type="ECO:0000313" key="3">
    <source>
        <dbReference type="EMBL" id="KAL3737364.1"/>
    </source>
</evidence>
<gene>
    <name evidence="3" type="ORF">ACJRO7_026178</name>
</gene>
<dbReference type="InterPro" id="IPR011141">
    <property type="entry name" value="Polyketide_synthase_type-III"/>
</dbReference>